<accession>A0A1N7I947</accession>
<keyword evidence="1" id="KW-1133">Transmembrane helix</keyword>
<evidence type="ECO:0000256" key="1">
    <source>
        <dbReference type="SAM" id="Phobius"/>
    </source>
</evidence>
<gene>
    <name evidence="2" type="ORF">SAMN05421639_102670</name>
</gene>
<keyword evidence="1" id="KW-0472">Membrane</keyword>
<feature type="transmembrane region" description="Helical" evidence="1">
    <location>
        <begin position="78"/>
        <end position="102"/>
    </location>
</feature>
<reference evidence="3" key="1">
    <citation type="submission" date="2017-01" db="EMBL/GenBank/DDBJ databases">
        <authorList>
            <person name="Varghese N."/>
            <person name="Submissions S."/>
        </authorList>
    </citation>
    <scope>NUCLEOTIDE SEQUENCE [LARGE SCALE GENOMIC DNA]</scope>
    <source>
        <strain evidence="3">DSM 17126</strain>
    </source>
</reference>
<dbReference type="EMBL" id="FTNY01000002">
    <property type="protein sequence ID" value="SIS33563.1"/>
    <property type="molecule type" value="Genomic_DNA"/>
</dbReference>
<dbReference type="RefSeq" id="WP_076506449.1">
    <property type="nucleotide sequence ID" value="NZ_FTNY01000002.1"/>
</dbReference>
<evidence type="ECO:0000313" key="3">
    <source>
        <dbReference type="Proteomes" id="UP000186373"/>
    </source>
</evidence>
<keyword evidence="3" id="KW-1185">Reference proteome</keyword>
<dbReference type="Pfam" id="PF14107">
    <property type="entry name" value="DUF4280"/>
    <property type="match status" value="1"/>
</dbReference>
<protein>
    <recommendedName>
        <fullName evidence="4">DUF4280 domain-containing protein</fullName>
    </recommendedName>
</protein>
<dbReference type="Proteomes" id="UP000186373">
    <property type="component" value="Unassembled WGS sequence"/>
</dbReference>
<dbReference type="InterPro" id="IPR025460">
    <property type="entry name" value="DUF4280"/>
</dbReference>
<sequence>MGNLYVPDGSWLVCSSGMKKQQIKVSSQTTIKTQNKNLATINDRTGGNFICSKMVIAGALIGAAVGAAIFFTGGAAGVALGALMAAGAAGGAAAGLASAITYPICAMTTLMYDWAPVHQNVHFEGKKALIGSSTLDCLFGGKIFITFSAEYADAIVNKNRVDTLRNTVVIIGLSYFGGNLLQGIVQGVPALFTAIKAKNWIALIQAGSVVTLNYGTGKTYDWIKDVTGMGGVINPENKSSNATSSYDYLSSPEGGLWGGGSEIDNVNTQISQSSVTQNISIYQNRTTIITPNGEIILPGTTAQQTTIGSQTIHSSTGNTAGPRTTQININSSTSVTTGYHSPSITEVNNTTTNSNLNIQTNAFSQIKSTIGKGLLENLVKDVGDFITLNLMSKYGEDEIMQSLMTDEVKAREGIKVREHEF</sequence>
<dbReference type="OrthoDB" id="1454494at2"/>
<proteinExistence type="predicted"/>
<name>A0A1N7I947_9FLAO</name>
<evidence type="ECO:0008006" key="4">
    <source>
        <dbReference type="Google" id="ProtNLM"/>
    </source>
</evidence>
<keyword evidence="1" id="KW-0812">Transmembrane</keyword>
<evidence type="ECO:0000313" key="2">
    <source>
        <dbReference type="EMBL" id="SIS33563.1"/>
    </source>
</evidence>
<feature type="transmembrane region" description="Helical" evidence="1">
    <location>
        <begin position="54"/>
        <end position="72"/>
    </location>
</feature>
<dbReference type="AlphaFoldDB" id="A0A1N7I947"/>
<organism evidence="2 3">
    <name type="scientific">Chryseobacterium shigense</name>
    <dbReference type="NCBI Taxonomy" id="297244"/>
    <lineage>
        <taxon>Bacteria</taxon>
        <taxon>Pseudomonadati</taxon>
        <taxon>Bacteroidota</taxon>
        <taxon>Flavobacteriia</taxon>
        <taxon>Flavobacteriales</taxon>
        <taxon>Weeksellaceae</taxon>
        <taxon>Chryseobacterium group</taxon>
        <taxon>Chryseobacterium</taxon>
    </lineage>
</organism>